<name>A0AAV7SZD5_PLEWA</name>
<gene>
    <name evidence="2" type="ORF">NDU88_001383</name>
</gene>
<feature type="region of interest" description="Disordered" evidence="1">
    <location>
        <begin position="1"/>
        <end position="21"/>
    </location>
</feature>
<reference evidence="2" key="1">
    <citation type="journal article" date="2022" name="bioRxiv">
        <title>Sequencing and chromosome-scale assembly of the giantPleurodeles waltlgenome.</title>
        <authorList>
            <person name="Brown T."/>
            <person name="Elewa A."/>
            <person name="Iarovenko S."/>
            <person name="Subramanian E."/>
            <person name="Araus A.J."/>
            <person name="Petzold A."/>
            <person name="Susuki M."/>
            <person name="Suzuki K.-i.T."/>
            <person name="Hayashi T."/>
            <person name="Toyoda A."/>
            <person name="Oliveira C."/>
            <person name="Osipova E."/>
            <person name="Leigh N.D."/>
            <person name="Simon A."/>
            <person name="Yun M.H."/>
        </authorList>
    </citation>
    <scope>NUCLEOTIDE SEQUENCE</scope>
    <source>
        <strain evidence="2">20211129_DDA</strain>
        <tissue evidence="2">Liver</tissue>
    </source>
</reference>
<protein>
    <submittedName>
        <fullName evidence="2">Uncharacterized protein</fullName>
    </submittedName>
</protein>
<evidence type="ECO:0000256" key="1">
    <source>
        <dbReference type="SAM" id="MobiDB-lite"/>
    </source>
</evidence>
<keyword evidence="3" id="KW-1185">Reference proteome</keyword>
<sequence length="75" mass="8135">MFVAPKPHRKPHPRSGRFRGVHRGGGIALCVLRGTGGGSDVRSRLSGKLRTPRARGVGGEERWVLTGLLRSVLPR</sequence>
<dbReference type="AlphaFoldDB" id="A0AAV7SZD5"/>
<accession>A0AAV7SZD5</accession>
<dbReference type="EMBL" id="JANPWB010000007">
    <property type="protein sequence ID" value="KAJ1169490.1"/>
    <property type="molecule type" value="Genomic_DNA"/>
</dbReference>
<evidence type="ECO:0000313" key="3">
    <source>
        <dbReference type="Proteomes" id="UP001066276"/>
    </source>
</evidence>
<comment type="caution">
    <text evidence="2">The sequence shown here is derived from an EMBL/GenBank/DDBJ whole genome shotgun (WGS) entry which is preliminary data.</text>
</comment>
<organism evidence="2 3">
    <name type="scientific">Pleurodeles waltl</name>
    <name type="common">Iberian ribbed newt</name>
    <dbReference type="NCBI Taxonomy" id="8319"/>
    <lineage>
        <taxon>Eukaryota</taxon>
        <taxon>Metazoa</taxon>
        <taxon>Chordata</taxon>
        <taxon>Craniata</taxon>
        <taxon>Vertebrata</taxon>
        <taxon>Euteleostomi</taxon>
        <taxon>Amphibia</taxon>
        <taxon>Batrachia</taxon>
        <taxon>Caudata</taxon>
        <taxon>Salamandroidea</taxon>
        <taxon>Salamandridae</taxon>
        <taxon>Pleurodelinae</taxon>
        <taxon>Pleurodeles</taxon>
    </lineage>
</organism>
<proteinExistence type="predicted"/>
<dbReference type="Proteomes" id="UP001066276">
    <property type="component" value="Chromosome 4_1"/>
</dbReference>
<evidence type="ECO:0000313" key="2">
    <source>
        <dbReference type="EMBL" id="KAJ1169490.1"/>
    </source>
</evidence>